<organism evidence="1">
    <name type="scientific">Arundo donax</name>
    <name type="common">Giant reed</name>
    <name type="synonym">Donax arundinaceus</name>
    <dbReference type="NCBI Taxonomy" id="35708"/>
    <lineage>
        <taxon>Eukaryota</taxon>
        <taxon>Viridiplantae</taxon>
        <taxon>Streptophyta</taxon>
        <taxon>Embryophyta</taxon>
        <taxon>Tracheophyta</taxon>
        <taxon>Spermatophyta</taxon>
        <taxon>Magnoliopsida</taxon>
        <taxon>Liliopsida</taxon>
        <taxon>Poales</taxon>
        <taxon>Poaceae</taxon>
        <taxon>PACMAD clade</taxon>
        <taxon>Arundinoideae</taxon>
        <taxon>Arundineae</taxon>
        <taxon>Arundo</taxon>
    </lineage>
</organism>
<evidence type="ECO:0000313" key="1">
    <source>
        <dbReference type="EMBL" id="JAD23334.1"/>
    </source>
</evidence>
<reference evidence="1" key="1">
    <citation type="submission" date="2014-09" db="EMBL/GenBank/DDBJ databases">
        <authorList>
            <person name="Magalhaes I.L.F."/>
            <person name="Oliveira U."/>
            <person name="Santos F.R."/>
            <person name="Vidigal T.H.D.A."/>
            <person name="Brescovit A.D."/>
            <person name="Santos A.J."/>
        </authorList>
    </citation>
    <scope>NUCLEOTIDE SEQUENCE</scope>
    <source>
        <tissue evidence="1">Shoot tissue taken approximately 20 cm above the soil surface</tissue>
    </source>
</reference>
<sequence length="65" mass="7765">MISFMPRRLMRGNKVFAFSLNLSEKLQEFLYLWTEGVQMFTRGRRTTSPLILGLSYLRPMMWLTC</sequence>
<accession>A0A0A8YBI6</accession>
<name>A0A0A8YBI6_ARUDO</name>
<dbReference type="AlphaFoldDB" id="A0A0A8YBI6"/>
<protein>
    <submittedName>
        <fullName evidence="1">Uncharacterized protein</fullName>
    </submittedName>
</protein>
<proteinExistence type="predicted"/>
<reference evidence="1" key="2">
    <citation type="journal article" date="2015" name="Data Brief">
        <title>Shoot transcriptome of the giant reed, Arundo donax.</title>
        <authorList>
            <person name="Barrero R.A."/>
            <person name="Guerrero F.D."/>
            <person name="Moolhuijzen P."/>
            <person name="Goolsby J.A."/>
            <person name="Tidwell J."/>
            <person name="Bellgard S.E."/>
            <person name="Bellgard M.I."/>
        </authorList>
    </citation>
    <scope>NUCLEOTIDE SEQUENCE</scope>
    <source>
        <tissue evidence="1">Shoot tissue taken approximately 20 cm above the soil surface</tissue>
    </source>
</reference>
<dbReference type="EMBL" id="GBRH01274561">
    <property type="protein sequence ID" value="JAD23334.1"/>
    <property type="molecule type" value="Transcribed_RNA"/>
</dbReference>